<accession>L1JQF4</accession>
<dbReference type="AlphaFoldDB" id="L1JQF4"/>
<dbReference type="EnsemblProtists" id="EKX50415">
    <property type="protein sequence ID" value="EKX50415"/>
    <property type="gene ID" value="GUITHDRAFT_103649"/>
</dbReference>
<feature type="compositionally biased region" description="Low complexity" evidence="2">
    <location>
        <begin position="65"/>
        <end position="116"/>
    </location>
</feature>
<dbReference type="GeneID" id="17307345"/>
<reference evidence="3 5" key="1">
    <citation type="journal article" date="2012" name="Nature">
        <title>Algal genomes reveal evolutionary mosaicism and the fate of nucleomorphs.</title>
        <authorList>
            <consortium name="DOE Joint Genome Institute"/>
            <person name="Curtis B.A."/>
            <person name="Tanifuji G."/>
            <person name="Burki F."/>
            <person name="Gruber A."/>
            <person name="Irimia M."/>
            <person name="Maruyama S."/>
            <person name="Arias M.C."/>
            <person name="Ball S.G."/>
            <person name="Gile G.H."/>
            <person name="Hirakawa Y."/>
            <person name="Hopkins J.F."/>
            <person name="Kuo A."/>
            <person name="Rensing S.A."/>
            <person name="Schmutz J."/>
            <person name="Symeonidi A."/>
            <person name="Elias M."/>
            <person name="Eveleigh R.J."/>
            <person name="Herman E.K."/>
            <person name="Klute M.J."/>
            <person name="Nakayama T."/>
            <person name="Obornik M."/>
            <person name="Reyes-Prieto A."/>
            <person name="Armbrust E.V."/>
            <person name="Aves S.J."/>
            <person name="Beiko R.G."/>
            <person name="Coutinho P."/>
            <person name="Dacks J.B."/>
            <person name="Durnford D.G."/>
            <person name="Fast N.M."/>
            <person name="Green B.R."/>
            <person name="Grisdale C.J."/>
            <person name="Hempel F."/>
            <person name="Henrissat B."/>
            <person name="Hoppner M.P."/>
            <person name="Ishida K."/>
            <person name="Kim E."/>
            <person name="Koreny L."/>
            <person name="Kroth P.G."/>
            <person name="Liu Y."/>
            <person name="Malik S.B."/>
            <person name="Maier U.G."/>
            <person name="McRose D."/>
            <person name="Mock T."/>
            <person name="Neilson J.A."/>
            <person name="Onodera N.T."/>
            <person name="Poole A.M."/>
            <person name="Pritham E.J."/>
            <person name="Richards T.A."/>
            <person name="Rocap G."/>
            <person name="Roy S.W."/>
            <person name="Sarai C."/>
            <person name="Schaack S."/>
            <person name="Shirato S."/>
            <person name="Slamovits C.H."/>
            <person name="Spencer D.F."/>
            <person name="Suzuki S."/>
            <person name="Worden A.Z."/>
            <person name="Zauner S."/>
            <person name="Barry K."/>
            <person name="Bell C."/>
            <person name="Bharti A.K."/>
            <person name="Crow J.A."/>
            <person name="Grimwood J."/>
            <person name="Kramer R."/>
            <person name="Lindquist E."/>
            <person name="Lucas S."/>
            <person name="Salamov A."/>
            <person name="McFadden G.I."/>
            <person name="Lane C.E."/>
            <person name="Keeling P.J."/>
            <person name="Gray M.W."/>
            <person name="Grigoriev I.V."/>
            <person name="Archibald J.M."/>
        </authorList>
    </citation>
    <scope>NUCLEOTIDE SEQUENCE</scope>
    <source>
        <strain evidence="3 5">CCMP2712</strain>
    </source>
</reference>
<protein>
    <submittedName>
        <fullName evidence="3 4">Uncharacterized protein</fullName>
    </submittedName>
</protein>
<dbReference type="RefSeq" id="XP_005837395.1">
    <property type="nucleotide sequence ID" value="XM_005837338.1"/>
</dbReference>
<dbReference type="PaxDb" id="55529-EKX50415"/>
<evidence type="ECO:0000313" key="5">
    <source>
        <dbReference type="Proteomes" id="UP000011087"/>
    </source>
</evidence>
<evidence type="ECO:0000256" key="2">
    <source>
        <dbReference type="SAM" id="MobiDB-lite"/>
    </source>
</evidence>
<gene>
    <name evidence="3" type="ORF">GUITHDRAFT_103649</name>
</gene>
<dbReference type="HOGENOM" id="CLU_274584_0_0_1"/>
<feature type="region of interest" description="Disordered" evidence="2">
    <location>
        <begin position="904"/>
        <end position="978"/>
    </location>
</feature>
<proteinExistence type="predicted"/>
<evidence type="ECO:0000313" key="4">
    <source>
        <dbReference type="EnsemblProtists" id="EKX50415"/>
    </source>
</evidence>
<feature type="compositionally biased region" description="Polar residues" evidence="2">
    <location>
        <begin position="912"/>
        <end position="929"/>
    </location>
</feature>
<organism evidence="3">
    <name type="scientific">Guillardia theta (strain CCMP2712)</name>
    <name type="common">Cryptophyte</name>
    <dbReference type="NCBI Taxonomy" id="905079"/>
    <lineage>
        <taxon>Eukaryota</taxon>
        <taxon>Cryptophyceae</taxon>
        <taxon>Pyrenomonadales</taxon>
        <taxon>Geminigeraceae</taxon>
        <taxon>Guillardia</taxon>
    </lineage>
</organism>
<dbReference type="KEGG" id="gtt:GUITHDRAFT_103649"/>
<dbReference type="OrthoDB" id="9991317at2759"/>
<feature type="coiled-coil region" evidence="1">
    <location>
        <begin position="604"/>
        <end position="635"/>
    </location>
</feature>
<feature type="region of interest" description="Disordered" evidence="2">
    <location>
        <begin position="53"/>
        <end position="118"/>
    </location>
</feature>
<reference evidence="4" key="3">
    <citation type="submission" date="2016-03" db="UniProtKB">
        <authorList>
            <consortium name="EnsemblProtists"/>
        </authorList>
    </citation>
    <scope>IDENTIFICATION</scope>
</reference>
<dbReference type="SUPFAM" id="SSF48452">
    <property type="entry name" value="TPR-like"/>
    <property type="match status" value="1"/>
</dbReference>
<feature type="compositionally biased region" description="Basic and acidic residues" evidence="2">
    <location>
        <begin position="959"/>
        <end position="975"/>
    </location>
</feature>
<name>L1JQF4_GUITC</name>
<feature type="compositionally biased region" description="Low complexity" evidence="2">
    <location>
        <begin position="944"/>
        <end position="955"/>
    </location>
</feature>
<sequence>MADKTDKEVLGVIGDALFYKAAEPFAAIGMASEVLKKREIEIAGLALEEKVQTPPASTAKVPVGRSAAAAPSRAPAPARSKVTAATAKPPTAAVKAPAKTPAAAAAARPSPTKAVASPKATAAKVLSAAKEAPKTAKEEATAGASVPGQLVDTLLDFVDGKPEGMARLAFKFRCSMDLSAGDCIVITLPDFEGDQSTPILLDDVAGKPMELLSASWLVCPPRVELKVPEEKVISKDTLVEIASREACVRIPMKGITEDSKREFLVSASCKQGQVPPSPVLSVCSIRGCQLSADLQRALVYLGCLLVESGPRGSRRKTYRQAAFSCFNLVLRDAHLVEGREGLVLLAASARELALLFPNVFLDARTEGKIYGGMRDLAGDLREVDPIFKVEEAEETSDPSELVASWRKAAEKACSSYMGWKESLCAEERIILLRKSVATENFKEAMAMLKELETQYLSAVNSKSSIDRVRECLTDMASVFDDAAVEILSQQDELDNMHCCLGHVREEAKHLHSIYGSPGQDGKSSSRSAEKDSANLDEIKAILKNRGVFGSVSIDEQLKELEEEYHDNVQFGLQLQADTVALLLEWYREYRTNMERGGEFYSKQKEEESQDVVMYSKELNEAMEEYRKGLKRCKESSQVEGKLLFAAGRVKYFLGALDDAIETLERCCKIDASDLGGSLYLGLCYLAKEEAFVRANLDKIERCMEKSILAMGSQVDLLMNGDSTCLQQYELLSDETVRISNPDVQRGSVEFGIALMEHGRTAKAITMLEISIKILSNIANLGLCQQTQSESKVLKMRAEAHLIQAYKKSNKHKTAFDMLKALNQTLSTQVEKNAASIETRLRNAELAVAMASSRADVHEFLGHALLDMYEHHPGHRSDAALLQQAEESFRRSLLLEGKPFQPLTDQLEGVTAKPTSTASKAPLKTPSQSVGRGKGKPENVVKGGAKSPASKPANASTGNAKEKAEEGDDRKEEKLVNPRSCSSRIGLAKVLTEKGGDPTAFPPDLIASVTSLYEESIEINPRDFEAYFKIGELLDLKDPKRAAAIYSQYPVNFDSPNHDDAFVAGEVVRLSMRGKDYTKWSKGSPELVNVGKSLVVMARVQSLEVIRDYVEKLEVANHTQILCEVFAEVNRKSVDDPDMRAHFARKGWIVGPETLKAAMDAARAARPL</sequence>
<keyword evidence="1" id="KW-0175">Coiled coil</keyword>
<dbReference type="eggNOG" id="ENOG502QTA2">
    <property type="taxonomic scope" value="Eukaryota"/>
</dbReference>
<dbReference type="STRING" id="905079.L1JQF4"/>
<evidence type="ECO:0000313" key="3">
    <source>
        <dbReference type="EMBL" id="EKX50415.1"/>
    </source>
</evidence>
<dbReference type="EMBL" id="JH992978">
    <property type="protein sequence ID" value="EKX50415.1"/>
    <property type="molecule type" value="Genomic_DNA"/>
</dbReference>
<dbReference type="InterPro" id="IPR011990">
    <property type="entry name" value="TPR-like_helical_dom_sf"/>
</dbReference>
<reference evidence="5" key="2">
    <citation type="submission" date="2012-11" db="EMBL/GenBank/DDBJ databases">
        <authorList>
            <person name="Kuo A."/>
            <person name="Curtis B.A."/>
            <person name="Tanifuji G."/>
            <person name="Burki F."/>
            <person name="Gruber A."/>
            <person name="Irimia M."/>
            <person name="Maruyama S."/>
            <person name="Arias M.C."/>
            <person name="Ball S.G."/>
            <person name="Gile G.H."/>
            <person name="Hirakawa Y."/>
            <person name="Hopkins J.F."/>
            <person name="Rensing S.A."/>
            <person name="Schmutz J."/>
            <person name="Symeonidi A."/>
            <person name="Elias M."/>
            <person name="Eveleigh R.J."/>
            <person name="Herman E.K."/>
            <person name="Klute M.J."/>
            <person name="Nakayama T."/>
            <person name="Obornik M."/>
            <person name="Reyes-Prieto A."/>
            <person name="Armbrust E.V."/>
            <person name="Aves S.J."/>
            <person name="Beiko R.G."/>
            <person name="Coutinho P."/>
            <person name="Dacks J.B."/>
            <person name="Durnford D.G."/>
            <person name="Fast N.M."/>
            <person name="Green B.R."/>
            <person name="Grisdale C."/>
            <person name="Hempe F."/>
            <person name="Henrissat B."/>
            <person name="Hoppner M.P."/>
            <person name="Ishida K.-I."/>
            <person name="Kim E."/>
            <person name="Koreny L."/>
            <person name="Kroth P.G."/>
            <person name="Liu Y."/>
            <person name="Malik S.-B."/>
            <person name="Maier U.G."/>
            <person name="McRose D."/>
            <person name="Mock T."/>
            <person name="Neilson J.A."/>
            <person name="Onodera N.T."/>
            <person name="Poole A.M."/>
            <person name="Pritham E.J."/>
            <person name="Richards T.A."/>
            <person name="Rocap G."/>
            <person name="Roy S.W."/>
            <person name="Sarai C."/>
            <person name="Schaack S."/>
            <person name="Shirato S."/>
            <person name="Slamovits C.H."/>
            <person name="Spencer D.F."/>
            <person name="Suzuki S."/>
            <person name="Worden A.Z."/>
            <person name="Zauner S."/>
            <person name="Barry K."/>
            <person name="Bell C."/>
            <person name="Bharti A.K."/>
            <person name="Crow J.A."/>
            <person name="Grimwood J."/>
            <person name="Kramer R."/>
            <person name="Lindquist E."/>
            <person name="Lucas S."/>
            <person name="Salamov A."/>
            <person name="McFadden G.I."/>
            <person name="Lane C.E."/>
            <person name="Keeling P.J."/>
            <person name="Gray M.W."/>
            <person name="Grigoriev I.V."/>
            <person name="Archibald J.M."/>
        </authorList>
    </citation>
    <scope>NUCLEOTIDE SEQUENCE</scope>
    <source>
        <strain evidence="5">CCMP2712</strain>
    </source>
</reference>
<dbReference type="Gene3D" id="1.25.40.10">
    <property type="entry name" value="Tetratricopeptide repeat domain"/>
    <property type="match status" value="1"/>
</dbReference>
<dbReference type="Proteomes" id="UP000011087">
    <property type="component" value="Unassembled WGS sequence"/>
</dbReference>
<keyword evidence="5" id="KW-1185">Reference proteome</keyword>
<evidence type="ECO:0000256" key="1">
    <source>
        <dbReference type="SAM" id="Coils"/>
    </source>
</evidence>